<dbReference type="AlphaFoldDB" id="A0A836MQB7"/>
<feature type="transmembrane region" description="Helical" evidence="4">
    <location>
        <begin position="218"/>
        <end position="235"/>
    </location>
</feature>
<feature type="transmembrane region" description="Helical" evidence="4">
    <location>
        <begin position="77"/>
        <end position="96"/>
    </location>
</feature>
<proteinExistence type="predicted"/>
<dbReference type="Pfam" id="PF07690">
    <property type="entry name" value="MFS_1"/>
    <property type="match status" value="1"/>
</dbReference>
<accession>A0A836MQB7</accession>
<evidence type="ECO:0000256" key="3">
    <source>
        <dbReference type="ARBA" id="ARBA00023136"/>
    </source>
</evidence>
<dbReference type="EMBL" id="JFZV01000006">
    <property type="protein sequence ID" value="KDN14579.1"/>
    <property type="molecule type" value="Genomic_DNA"/>
</dbReference>
<evidence type="ECO:0000256" key="2">
    <source>
        <dbReference type="ARBA" id="ARBA00022989"/>
    </source>
</evidence>
<feature type="transmembrane region" description="Helical" evidence="4">
    <location>
        <begin position="345"/>
        <end position="366"/>
    </location>
</feature>
<dbReference type="GO" id="GO:0022857">
    <property type="term" value="F:transmembrane transporter activity"/>
    <property type="evidence" value="ECO:0007669"/>
    <property type="project" value="InterPro"/>
</dbReference>
<reference evidence="6 7" key="1">
    <citation type="submission" date="2014-03" db="EMBL/GenBank/DDBJ databases">
        <title>The genomes of two eusocial bee gut symbionts.</title>
        <authorList>
            <person name="Kwong W.K."/>
            <person name="Engel P."/>
            <person name="Koch H."/>
            <person name="Moran N.A."/>
        </authorList>
    </citation>
    <scope>NUCLEOTIDE SEQUENCE [LARGE SCALE GENOMIC DNA]</scope>
    <source>
        <strain evidence="7">wkB29</strain>
    </source>
</reference>
<name>A0A836MQB7_9NEIS</name>
<feature type="transmembrane region" description="Helical" evidence="4">
    <location>
        <begin position="312"/>
        <end position="333"/>
    </location>
</feature>
<dbReference type="OrthoDB" id="146345at2"/>
<evidence type="ECO:0000259" key="5">
    <source>
        <dbReference type="PROSITE" id="PS50850"/>
    </source>
</evidence>
<feature type="transmembrane region" description="Helical" evidence="4">
    <location>
        <begin position="287"/>
        <end position="306"/>
    </location>
</feature>
<dbReference type="InterPro" id="IPR011701">
    <property type="entry name" value="MFS"/>
</dbReference>
<evidence type="ECO:0000313" key="6">
    <source>
        <dbReference type="EMBL" id="KDN14579.1"/>
    </source>
</evidence>
<feature type="transmembrane region" description="Helical" evidence="4">
    <location>
        <begin position="378"/>
        <end position="399"/>
    </location>
</feature>
<feature type="transmembrane region" description="Helical" evidence="4">
    <location>
        <begin position="137"/>
        <end position="160"/>
    </location>
</feature>
<gene>
    <name evidence="6" type="ORF">SALWKB29_1369</name>
</gene>
<dbReference type="PANTHER" id="PTHR11360">
    <property type="entry name" value="MONOCARBOXYLATE TRANSPORTER"/>
    <property type="match status" value="1"/>
</dbReference>
<feature type="domain" description="Major facilitator superfamily (MFS) profile" evidence="5">
    <location>
        <begin position="9"/>
        <end position="401"/>
    </location>
</feature>
<dbReference type="InterPro" id="IPR050327">
    <property type="entry name" value="Proton-linked_MCT"/>
</dbReference>
<dbReference type="PROSITE" id="PS50850">
    <property type="entry name" value="MFS"/>
    <property type="match status" value="1"/>
</dbReference>
<dbReference type="Proteomes" id="UP000027170">
    <property type="component" value="Unassembled WGS sequence"/>
</dbReference>
<keyword evidence="1 4" id="KW-0812">Transmembrane</keyword>
<keyword evidence="2 4" id="KW-1133">Transmembrane helix</keyword>
<dbReference type="PANTHER" id="PTHR11360:SF284">
    <property type="entry name" value="EG:103B4.3 PROTEIN-RELATED"/>
    <property type="match status" value="1"/>
</dbReference>
<dbReference type="InterPro" id="IPR036259">
    <property type="entry name" value="MFS_trans_sf"/>
</dbReference>
<evidence type="ECO:0000256" key="1">
    <source>
        <dbReference type="ARBA" id="ARBA00022692"/>
    </source>
</evidence>
<comment type="caution">
    <text evidence="6">The sequence shown here is derived from an EMBL/GenBank/DDBJ whole genome shotgun (WGS) entry which is preliminary data.</text>
</comment>
<feature type="transmembrane region" description="Helical" evidence="4">
    <location>
        <begin position="12"/>
        <end position="33"/>
    </location>
</feature>
<sequence>MQSKRSYKAELVVLFGFFIMFISTSLKGVYQVYFSELIVHYHTNVTNLAIVGGLFGLAQGLFSAVVGKISDRYGAPYVLISGTFMAFVAFAIFAFSDNFISFIIGFVLFSAYSISALTFVPVSVLIDNFVTSSKRSIAYAITTNGIAIGFVILSPLWVYLNGMVKWRAICTTLSCIFLVLSIIMVFYIHLTSRDNLNQQHKKTKLPSLPKNWYFNRKLILLILAFSGCGSSMSFIDIHFVPTMQEILNYTQSAKFFMGTSLSLLGISEFVGSVLIGLLITRNKSLPLLLALLFFVRCFALFFVLLYPYPVVLLLFSMVFGITYMGTVIIISRISGDIFGQDFKGYMFGIIFLFHQISGLLTAWIGGLLRTYLGSYLPVLYLVILWLLLSAVASLMLIPFKRINLKFE</sequence>
<feature type="transmembrane region" description="Helical" evidence="4">
    <location>
        <begin position="166"/>
        <end position="190"/>
    </location>
</feature>
<keyword evidence="7" id="KW-1185">Reference proteome</keyword>
<dbReference type="InterPro" id="IPR020846">
    <property type="entry name" value="MFS_dom"/>
</dbReference>
<dbReference type="RefSeq" id="WP_037491244.1">
    <property type="nucleotide sequence ID" value="NZ_JFZV01000006.1"/>
</dbReference>
<feature type="transmembrane region" description="Helical" evidence="4">
    <location>
        <begin position="45"/>
        <end position="65"/>
    </location>
</feature>
<protein>
    <recommendedName>
        <fullName evidence="5">Major facilitator superfamily (MFS) profile domain-containing protein</fullName>
    </recommendedName>
</protein>
<dbReference type="SUPFAM" id="SSF103473">
    <property type="entry name" value="MFS general substrate transporter"/>
    <property type="match status" value="1"/>
</dbReference>
<feature type="transmembrane region" description="Helical" evidence="4">
    <location>
        <begin position="102"/>
        <end position="125"/>
    </location>
</feature>
<organism evidence="6 7">
    <name type="scientific">Snodgrassella communis</name>
    <dbReference type="NCBI Taxonomy" id="2946699"/>
    <lineage>
        <taxon>Bacteria</taxon>
        <taxon>Pseudomonadati</taxon>
        <taxon>Pseudomonadota</taxon>
        <taxon>Betaproteobacteria</taxon>
        <taxon>Neisseriales</taxon>
        <taxon>Neisseriaceae</taxon>
        <taxon>Snodgrassella</taxon>
    </lineage>
</organism>
<evidence type="ECO:0000313" key="7">
    <source>
        <dbReference type="Proteomes" id="UP000027170"/>
    </source>
</evidence>
<feature type="transmembrane region" description="Helical" evidence="4">
    <location>
        <begin position="255"/>
        <end position="280"/>
    </location>
</feature>
<dbReference type="Gene3D" id="1.20.1250.20">
    <property type="entry name" value="MFS general substrate transporter like domains"/>
    <property type="match status" value="1"/>
</dbReference>
<keyword evidence="3 4" id="KW-0472">Membrane</keyword>
<evidence type="ECO:0000256" key="4">
    <source>
        <dbReference type="SAM" id="Phobius"/>
    </source>
</evidence>